<dbReference type="InterPro" id="IPR011009">
    <property type="entry name" value="Kinase-like_dom_sf"/>
</dbReference>
<comment type="catalytic activity">
    <reaction evidence="9">
        <text>L-seryl-[protein] + ATP = O-phospho-L-seryl-[protein] + ADP + H(+)</text>
        <dbReference type="Rhea" id="RHEA:17989"/>
        <dbReference type="Rhea" id="RHEA-COMP:9863"/>
        <dbReference type="Rhea" id="RHEA-COMP:11604"/>
        <dbReference type="ChEBI" id="CHEBI:15378"/>
        <dbReference type="ChEBI" id="CHEBI:29999"/>
        <dbReference type="ChEBI" id="CHEBI:30616"/>
        <dbReference type="ChEBI" id="CHEBI:83421"/>
        <dbReference type="ChEBI" id="CHEBI:456216"/>
        <dbReference type="EC" id="2.7.11.1"/>
    </reaction>
</comment>
<feature type="compositionally biased region" description="Low complexity" evidence="11">
    <location>
        <begin position="530"/>
        <end position="547"/>
    </location>
</feature>
<dbReference type="PROSITE" id="PS00107">
    <property type="entry name" value="PROTEIN_KINASE_ATP"/>
    <property type="match status" value="1"/>
</dbReference>
<comment type="catalytic activity">
    <reaction evidence="8">
        <text>L-threonyl-[protein] + ATP = O-phospho-L-threonyl-[protein] + ADP + H(+)</text>
        <dbReference type="Rhea" id="RHEA:46608"/>
        <dbReference type="Rhea" id="RHEA-COMP:11060"/>
        <dbReference type="Rhea" id="RHEA-COMP:11605"/>
        <dbReference type="ChEBI" id="CHEBI:15378"/>
        <dbReference type="ChEBI" id="CHEBI:30013"/>
        <dbReference type="ChEBI" id="CHEBI:30616"/>
        <dbReference type="ChEBI" id="CHEBI:61977"/>
        <dbReference type="ChEBI" id="CHEBI:456216"/>
        <dbReference type="EC" id="2.7.11.1"/>
    </reaction>
</comment>
<dbReference type="GO" id="GO:0000196">
    <property type="term" value="P:cell integrity MAPK cascade"/>
    <property type="evidence" value="ECO:0007669"/>
    <property type="project" value="UniProtKB-ARBA"/>
</dbReference>
<gene>
    <name evidence="13" type="ORF">ZYGM_004754</name>
</gene>
<feature type="compositionally biased region" description="Polar residues" evidence="11">
    <location>
        <begin position="586"/>
        <end position="601"/>
    </location>
</feature>
<comment type="caution">
    <text evidence="13">The sequence shown here is derived from an EMBL/GenBank/DDBJ whole genome shotgun (WGS) entry which is preliminary data.</text>
</comment>
<feature type="region of interest" description="Disordered" evidence="11">
    <location>
        <begin position="1070"/>
        <end position="1112"/>
    </location>
</feature>
<name>A0A4C2DZH1_9SACH</name>
<dbReference type="EMBL" id="BIMX01000001">
    <property type="protein sequence ID" value="GCE97267.1"/>
    <property type="molecule type" value="Genomic_DNA"/>
</dbReference>
<dbReference type="OrthoDB" id="347657at2759"/>
<keyword evidence="5 10" id="KW-0547">Nucleotide-binding</keyword>
<evidence type="ECO:0000256" key="8">
    <source>
        <dbReference type="ARBA" id="ARBA00047899"/>
    </source>
</evidence>
<evidence type="ECO:0000256" key="6">
    <source>
        <dbReference type="ARBA" id="ARBA00022777"/>
    </source>
</evidence>
<feature type="compositionally biased region" description="Basic and acidic residues" evidence="11">
    <location>
        <begin position="938"/>
        <end position="951"/>
    </location>
</feature>
<evidence type="ECO:0000313" key="14">
    <source>
        <dbReference type="Proteomes" id="UP000301737"/>
    </source>
</evidence>
<dbReference type="InterPro" id="IPR000719">
    <property type="entry name" value="Prot_kinase_dom"/>
</dbReference>
<dbReference type="GO" id="GO:0032511">
    <property type="term" value="P:late endosome to vacuole transport via multivesicular body sorting pathway"/>
    <property type="evidence" value="ECO:0007669"/>
    <property type="project" value="UniProtKB-ARBA"/>
</dbReference>
<keyword evidence="3" id="KW-0723">Serine/threonine-protein kinase</keyword>
<dbReference type="GO" id="GO:0005524">
    <property type="term" value="F:ATP binding"/>
    <property type="evidence" value="ECO:0007669"/>
    <property type="project" value="UniProtKB-UniRule"/>
</dbReference>
<feature type="domain" description="Protein kinase" evidence="12">
    <location>
        <begin position="170"/>
        <end position="433"/>
    </location>
</feature>
<feature type="region of interest" description="Disordered" evidence="11">
    <location>
        <begin position="650"/>
        <end position="681"/>
    </location>
</feature>
<dbReference type="PANTHER" id="PTHR24356:SF163">
    <property type="entry name" value="3-PHOSPHOINOSITIDE-DEPENDENT PROTEIN KINASE 1-RELATED"/>
    <property type="match status" value="1"/>
</dbReference>
<keyword evidence="6" id="KW-0418">Kinase</keyword>
<evidence type="ECO:0000256" key="10">
    <source>
        <dbReference type="PROSITE-ProRule" id="PRU10141"/>
    </source>
</evidence>
<reference evidence="13 14" key="1">
    <citation type="submission" date="2019-01" db="EMBL/GenBank/DDBJ databases">
        <title>Draft Genome Sequencing of Zygosaccharomyces mellis Ca-7.</title>
        <authorList>
            <person name="Shiwa Y."/>
            <person name="Kanesaki Y."/>
            <person name="Ishige T."/>
            <person name="Mura K."/>
            <person name="Hori T."/>
            <person name="Tamura T."/>
        </authorList>
    </citation>
    <scope>NUCLEOTIDE SEQUENCE [LARGE SCALE GENOMIC DNA]</scope>
    <source>
        <strain evidence="13 14">Ca-7</strain>
    </source>
</reference>
<feature type="compositionally biased region" description="Low complexity" evidence="11">
    <location>
        <begin position="602"/>
        <end position="617"/>
    </location>
</feature>
<evidence type="ECO:0000256" key="4">
    <source>
        <dbReference type="ARBA" id="ARBA00022679"/>
    </source>
</evidence>
<dbReference type="AlphaFoldDB" id="A0A4C2DZH1"/>
<comment type="similarity">
    <text evidence="1">Belongs to the protein kinase superfamily. AGC Ser/Thr protein kinase family. PDPK1 subfamily.</text>
</comment>
<feature type="region of interest" description="Disordered" evidence="11">
    <location>
        <begin position="787"/>
        <end position="814"/>
    </location>
</feature>
<dbReference type="Proteomes" id="UP000301737">
    <property type="component" value="Unassembled WGS sequence"/>
</dbReference>
<dbReference type="GO" id="GO:0060211">
    <property type="term" value="P:regulation of nuclear-transcribed mRNA poly(A) tail shortening"/>
    <property type="evidence" value="ECO:0007669"/>
    <property type="project" value="UniProtKB-ARBA"/>
</dbReference>
<accession>A0A4C2DZH1</accession>
<organism evidence="13 14">
    <name type="scientific">Zygosaccharomyces mellis</name>
    <dbReference type="NCBI Taxonomy" id="42258"/>
    <lineage>
        <taxon>Eukaryota</taxon>
        <taxon>Fungi</taxon>
        <taxon>Dikarya</taxon>
        <taxon>Ascomycota</taxon>
        <taxon>Saccharomycotina</taxon>
        <taxon>Saccharomycetes</taxon>
        <taxon>Saccharomycetales</taxon>
        <taxon>Saccharomycetaceae</taxon>
        <taxon>Zygosaccharomyces</taxon>
    </lineage>
</organism>
<feature type="region of interest" description="Disordered" evidence="11">
    <location>
        <begin position="938"/>
        <end position="1026"/>
    </location>
</feature>
<sequence>MTINEAGRPDTRPLLPGDEEEINSQFTKRHAALQHAEMNRRRARLPSGPLRSASSKNIPEAFESNSLPLHRALTNTDNFIPNADLESDSVATDHRGGELSSSNDEQESLNNEEYSTQPVEMEHGMQLDPSLKKQRDEWADKGAAKIVRDVTNPDTGQTTKEVIKKGIRDFKFGDTLGDGSYSTVMVATARDSGKKYAVKVLSKEYLIRQKKVKYVNIEKNALQRLNNSKGIIRLYFTFQDEASLYFLLEYAPNGDFLSVMKKYGSLSEECTCYYSAQIIDAIKHLHLRGIIHRDIKPENVLLDKEMKVKLTDFGTAKLLDGQPYDSGDKYDLHTRSKSFVGTAEYVSPELLNDNWVDYRCDIWAFGCIVFQMIAGKPPFKATNEYLTFQKVMKVQYAFTAGFPVIVRDLVKRILLRQPDQRLTISQIEKHYFFRDKNFKDGSIWSEPAPEIQPYRVTAKSMQPIPALNVHQHQYQYHPKKVSYTKPQGNGKPIGGVDSANSSTVSTIGASGISNGGGGAAAIAASNNNPSSNNPVSLSVVPPRASSPVAPPKKVMDDTTSQILDRAKKEVDNKKVNAQRRIATGISVQNPAFKKNQNSTANTTSYSGGSSGSSSTSYMKPKSSATTRTTNSQVAPIIYSFDNGSTGTIESVKDPSASSSVTQGFAGHSSGSRVIGSETPGTPAANKMDMIWDYYLKDSNEHVLGAGEVNFAVVDNGSFERRINKSNGSLSEPQRLGSSRATLLSQVARGGGGITGLRNDYNPPTLSESDYYDTLAVSLEDLHPDYQVLGGDSSLNPSTEREDSPTSSEENPNSPISNKFKKFFYHKQDIAPSVTDLGNYYRRMLVVTNYGRVLVLTKRNKFIPGTYMNFDLCYDINVSQSGVKIKEVSVPLVTEKSGNFVLQTPYDAFLFRTTQRSTDGWLVVLHDCMKRNHERLVTKSRREAARSEDAMKAAKLATPVLDQGKSVRQREPNPKELYHTSTPQSFGLPSAIPSRTTKGQRSSLYSVASGDSNVSASGASPSNRSAKNEPIFESFVSSKEKSSKRQISPVPISSKLVSGLPYYNYSTSAGLGISSKGSVSSAAASIEKTPKKSINPSNSRLLARSEQTFRRKH</sequence>
<dbReference type="FunFam" id="1.10.510.10:FF:000534">
    <property type="entry name" value="Serine/threonine-protein kinase PKH2"/>
    <property type="match status" value="1"/>
</dbReference>
<dbReference type="Pfam" id="PF00069">
    <property type="entry name" value="Pkinase"/>
    <property type="match status" value="1"/>
</dbReference>
<protein>
    <recommendedName>
        <fullName evidence="2">non-specific serine/threonine protein kinase</fullName>
        <ecNumber evidence="2">2.7.11.1</ecNumber>
    </recommendedName>
</protein>
<evidence type="ECO:0000256" key="9">
    <source>
        <dbReference type="ARBA" id="ARBA00048679"/>
    </source>
</evidence>
<dbReference type="InterPro" id="IPR039046">
    <property type="entry name" value="PDPK1"/>
</dbReference>
<keyword evidence="4" id="KW-0808">Transferase</keyword>
<feature type="region of interest" description="Disordered" evidence="11">
    <location>
        <begin position="1"/>
        <end position="58"/>
    </location>
</feature>
<dbReference type="Gene3D" id="3.30.200.20">
    <property type="entry name" value="Phosphorylase Kinase, domain 1"/>
    <property type="match status" value="1"/>
</dbReference>
<feature type="region of interest" description="Disordered" evidence="11">
    <location>
        <begin position="586"/>
        <end position="629"/>
    </location>
</feature>
<evidence type="ECO:0000256" key="1">
    <source>
        <dbReference type="ARBA" id="ARBA00010006"/>
    </source>
</evidence>
<evidence type="ECO:0000313" key="13">
    <source>
        <dbReference type="EMBL" id="GCE97267.1"/>
    </source>
</evidence>
<evidence type="ECO:0000256" key="5">
    <source>
        <dbReference type="ARBA" id="ARBA00022741"/>
    </source>
</evidence>
<evidence type="ECO:0000256" key="7">
    <source>
        <dbReference type="ARBA" id="ARBA00022840"/>
    </source>
</evidence>
<dbReference type="GO" id="GO:0004674">
    <property type="term" value="F:protein serine/threonine kinase activity"/>
    <property type="evidence" value="ECO:0007669"/>
    <property type="project" value="UniProtKB-KW"/>
</dbReference>
<proteinExistence type="inferred from homology"/>
<keyword evidence="7 10" id="KW-0067">ATP-binding</keyword>
<dbReference type="PROSITE" id="PS50011">
    <property type="entry name" value="PROTEIN_KINASE_DOM"/>
    <property type="match status" value="1"/>
</dbReference>
<feature type="region of interest" description="Disordered" evidence="11">
    <location>
        <begin position="88"/>
        <end position="118"/>
    </location>
</feature>
<feature type="compositionally biased region" description="Low complexity" evidence="11">
    <location>
        <begin position="804"/>
        <end position="814"/>
    </location>
</feature>
<dbReference type="GO" id="GO:0010606">
    <property type="term" value="P:positive regulation of cytoplasmic mRNA processing body assembly"/>
    <property type="evidence" value="ECO:0007669"/>
    <property type="project" value="UniProtKB-ARBA"/>
</dbReference>
<dbReference type="GO" id="GO:0005938">
    <property type="term" value="C:cell cortex"/>
    <property type="evidence" value="ECO:0007669"/>
    <property type="project" value="UniProtKB-ARBA"/>
</dbReference>
<dbReference type="PROSITE" id="PS00108">
    <property type="entry name" value="PROTEIN_KINASE_ST"/>
    <property type="match status" value="1"/>
</dbReference>
<dbReference type="InterPro" id="IPR008271">
    <property type="entry name" value="Ser/Thr_kinase_AS"/>
</dbReference>
<dbReference type="Gene3D" id="1.10.510.10">
    <property type="entry name" value="Transferase(Phosphotransferase) domain 1"/>
    <property type="match status" value="1"/>
</dbReference>
<dbReference type="InterPro" id="IPR050236">
    <property type="entry name" value="Ser_Thr_kinase_AGC"/>
</dbReference>
<feature type="compositionally biased region" description="Basic and acidic residues" evidence="11">
    <location>
        <begin position="967"/>
        <end position="977"/>
    </location>
</feature>
<evidence type="ECO:0000256" key="2">
    <source>
        <dbReference type="ARBA" id="ARBA00012513"/>
    </source>
</evidence>
<dbReference type="CDD" id="cd05581">
    <property type="entry name" value="STKc_PDK1"/>
    <property type="match status" value="1"/>
</dbReference>
<dbReference type="SUPFAM" id="SSF56112">
    <property type="entry name" value="Protein kinase-like (PK-like)"/>
    <property type="match status" value="1"/>
</dbReference>
<dbReference type="PANTHER" id="PTHR24356">
    <property type="entry name" value="SERINE/THREONINE-PROTEIN KINASE"/>
    <property type="match status" value="1"/>
</dbReference>
<evidence type="ECO:0000256" key="11">
    <source>
        <dbReference type="SAM" id="MobiDB-lite"/>
    </source>
</evidence>
<feature type="compositionally biased region" description="Polar residues" evidence="11">
    <location>
        <begin position="99"/>
        <end position="118"/>
    </location>
</feature>
<dbReference type="SMART" id="SM00220">
    <property type="entry name" value="S_TKc"/>
    <property type="match status" value="1"/>
</dbReference>
<dbReference type="EC" id="2.7.11.1" evidence="2"/>
<evidence type="ECO:0000259" key="12">
    <source>
        <dbReference type="PROSITE" id="PS50011"/>
    </source>
</evidence>
<feature type="region of interest" description="Disordered" evidence="11">
    <location>
        <begin position="530"/>
        <end position="557"/>
    </location>
</feature>
<feature type="compositionally biased region" description="Polar residues" evidence="11">
    <location>
        <begin position="978"/>
        <end position="1024"/>
    </location>
</feature>
<feature type="binding site" evidence="10">
    <location>
        <position position="199"/>
    </location>
    <ligand>
        <name>ATP</name>
        <dbReference type="ChEBI" id="CHEBI:30616"/>
    </ligand>
</feature>
<feature type="compositionally biased region" description="Low complexity" evidence="11">
    <location>
        <begin position="1073"/>
        <end position="1084"/>
    </location>
</feature>
<dbReference type="InterPro" id="IPR017441">
    <property type="entry name" value="Protein_kinase_ATP_BS"/>
</dbReference>
<keyword evidence="14" id="KW-1185">Reference proteome</keyword>
<dbReference type="FunFam" id="3.30.200.20:FF:000191">
    <property type="entry name" value="3-phosphoinositide-dependent protein kinase 2-like"/>
    <property type="match status" value="1"/>
</dbReference>
<evidence type="ECO:0000256" key="3">
    <source>
        <dbReference type="ARBA" id="ARBA00022527"/>
    </source>
</evidence>